<proteinExistence type="predicted"/>
<protein>
    <submittedName>
        <fullName evidence="1">Uncharacterized protein</fullName>
    </submittedName>
</protein>
<evidence type="ECO:0000313" key="1">
    <source>
        <dbReference type="EMBL" id="KAL2272042.1"/>
    </source>
</evidence>
<name>A0ABR4DR40_9PEZI</name>
<dbReference type="GeneID" id="98122214"/>
<keyword evidence="2" id="KW-1185">Reference proteome</keyword>
<reference evidence="1 2" key="1">
    <citation type="journal article" date="2024" name="Commun. Biol.">
        <title>Comparative genomic analysis of thermophilic fungi reveals convergent evolutionary adaptations and gene losses.</title>
        <authorList>
            <person name="Steindorff A.S."/>
            <person name="Aguilar-Pontes M.V."/>
            <person name="Robinson A.J."/>
            <person name="Andreopoulos B."/>
            <person name="LaButti K."/>
            <person name="Kuo A."/>
            <person name="Mondo S."/>
            <person name="Riley R."/>
            <person name="Otillar R."/>
            <person name="Haridas S."/>
            <person name="Lipzen A."/>
            <person name="Grimwood J."/>
            <person name="Schmutz J."/>
            <person name="Clum A."/>
            <person name="Reid I.D."/>
            <person name="Moisan M.C."/>
            <person name="Butler G."/>
            <person name="Nguyen T.T.M."/>
            <person name="Dewar K."/>
            <person name="Conant G."/>
            <person name="Drula E."/>
            <person name="Henrissat B."/>
            <person name="Hansel C."/>
            <person name="Singer S."/>
            <person name="Hutchinson M.I."/>
            <person name="de Vries R.P."/>
            <person name="Natvig D.O."/>
            <person name="Powell A.J."/>
            <person name="Tsang A."/>
            <person name="Grigoriev I.V."/>
        </authorList>
    </citation>
    <scope>NUCLEOTIDE SEQUENCE [LARGE SCALE GENOMIC DNA]</scope>
    <source>
        <strain evidence="1 2">ATCC 22073</strain>
    </source>
</reference>
<gene>
    <name evidence="1" type="ORF">VTJ83DRAFT_1413</name>
</gene>
<organism evidence="1 2">
    <name type="scientific">Remersonia thermophila</name>
    <dbReference type="NCBI Taxonomy" id="72144"/>
    <lineage>
        <taxon>Eukaryota</taxon>
        <taxon>Fungi</taxon>
        <taxon>Dikarya</taxon>
        <taxon>Ascomycota</taxon>
        <taxon>Pezizomycotina</taxon>
        <taxon>Sordariomycetes</taxon>
        <taxon>Sordariomycetidae</taxon>
        <taxon>Sordariales</taxon>
        <taxon>Sordariales incertae sedis</taxon>
        <taxon>Remersonia</taxon>
    </lineage>
</organism>
<accession>A0ABR4DR40</accession>
<dbReference type="RefSeq" id="XP_070870766.1">
    <property type="nucleotide sequence ID" value="XM_071007570.1"/>
</dbReference>
<comment type="caution">
    <text evidence="1">The sequence shown here is derived from an EMBL/GenBank/DDBJ whole genome shotgun (WGS) entry which is preliminary data.</text>
</comment>
<evidence type="ECO:0000313" key="2">
    <source>
        <dbReference type="Proteomes" id="UP001600064"/>
    </source>
</evidence>
<sequence>MCQWERIIYACSPNHDELQRMAYSCEKYRRHVYGPCPYRKGDLVVDVQSDEFCPECRELYRYVNYR</sequence>
<dbReference type="Proteomes" id="UP001600064">
    <property type="component" value="Unassembled WGS sequence"/>
</dbReference>
<dbReference type="EMBL" id="JAZGUE010000001">
    <property type="protein sequence ID" value="KAL2272042.1"/>
    <property type="molecule type" value="Genomic_DNA"/>
</dbReference>